<feature type="domain" description="Reverse transcriptase zinc-binding" evidence="2">
    <location>
        <begin position="72"/>
        <end position="145"/>
    </location>
</feature>
<evidence type="ECO:0000259" key="2">
    <source>
        <dbReference type="Pfam" id="PF13966"/>
    </source>
</evidence>
<keyword evidence="4" id="KW-1185">Reference proteome</keyword>
<dbReference type="CDD" id="cd06222">
    <property type="entry name" value="RNase_H_like"/>
    <property type="match status" value="1"/>
</dbReference>
<dbReference type="PANTHER" id="PTHR47723">
    <property type="entry name" value="OS05G0353850 PROTEIN"/>
    <property type="match status" value="1"/>
</dbReference>
<proteinExistence type="predicted"/>
<dbReference type="Proteomes" id="UP000634136">
    <property type="component" value="Unassembled WGS sequence"/>
</dbReference>
<evidence type="ECO:0000259" key="1">
    <source>
        <dbReference type="Pfam" id="PF13456"/>
    </source>
</evidence>
<dbReference type="Pfam" id="PF13966">
    <property type="entry name" value="zf-RVT"/>
    <property type="match status" value="1"/>
</dbReference>
<evidence type="ECO:0000313" key="3">
    <source>
        <dbReference type="EMBL" id="KAF7844638.1"/>
    </source>
</evidence>
<feature type="domain" description="RNase H type-1" evidence="1">
    <location>
        <begin position="222"/>
        <end position="293"/>
    </location>
</feature>
<name>A0A834XHD9_9FABA</name>
<dbReference type="GO" id="GO:0004523">
    <property type="term" value="F:RNA-DNA hybrid ribonuclease activity"/>
    <property type="evidence" value="ECO:0007669"/>
    <property type="project" value="InterPro"/>
</dbReference>
<comment type="caution">
    <text evidence="3">The sequence shown here is derived from an EMBL/GenBank/DDBJ whole genome shotgun (WGS) entry which is preliminary data.</text>
</comment>
<reference evidence="3" key="1">
    <citation type="submission" date="2020-09" db="EMBL/GenBank/DDBJ databases">
        <title>Genome-Enabled Discovery of Anthraquinone Biosynthesis in Senna tora.</title>
        <authorList>
            <person name="Kang S.-H."/>
            <person name="Pandey R.P."/>
            <person name="Lee C.-M."/>
            <person name="Sim J.-S."/>
            <person name="Jeong J.-T."/>
            <person name="Choi B.-S."/>
            <person name="Jung M."/>
            <person name="Ginzburg D."/>
            <person name="Zhao K."/>
            <person name="Won S.Y."/>
            <person name="Oh T.-J."/>
            <person name="Yu Y."/>
            <person name="Kim N.-H."/>
            <person name="Lee O.R."/>
            <person name="Lee T.-H."/>
            <person name="Bashyal P."/>
            <person name="Kim T.-S."/>
            <person name="Lee W.-H."/>
            <person name="Kawkins C."/>
            <person name="Kim C.-K."/>
            <person name="Kim J.S."/>
            <person name="Ahn B.O."/>
            <person name="Rhee S.Y."/>
            <person name="Sohng J.K."/>
        </authorList>
    </citation>
    <scope>NUCLEOTIDE SEQUENCE</scope>
    <source>
        <tissue evidence="3">Leaf</tissue>
    </source>
</reference>
<dbReference type="Pfam" id="PF13456">
    <property type="entry name" value="RVT_3"/>
    <property type="match status" value="1"/>
</dbReference>
<protein>
    <submittedName>
        <fullName evidence="3">Ribonuclease H</fullName>
    </submittedName>
</protein>
<evidence type="ECO:0000313" key="4">
    <source>
        <dbReference type="Proteomes" id="UP000634136"/>
    </source>
</evidence>
<dbReference type="InterPro" id="IPR012337">
    <property type="entry name" value="RNaseH-like_sf"/>
</dbReference>
<sequence length="330" mass="36903">MILSHYVIPSSSNVINKDKVKDFINDHGQWNIEKLIGVISQPPIDKILSIAPLERQADPDIPMWNYGKDSNFTTKSAYLCIRNLDNNSRLQVWDSIWKGNNQQRYKVLLWRLCHNSLPTRSKTASWSGAIPNCPLCKVSMESNLHANRVVNETEFVYPNEPHRVILSIAKNQMVAWNLSCGLARVLGWKKPEDGWVKVNTDGAVCRESNLGGCGGIIRDSNGFKLAWKLGFHKVILENDSQEAINCLQIDPNMNFGSYPAVNIVKNLLSKSWVVQIKHTPRSANKCADLLAKNSLSSNSRLVILDCIPDFVRAAMSLDAHSSNSPRDPGG</sequence>
<dbReference type="InterPro" id="IPR044730">
    <property type="entry name" value="RNase_H-like_dom_plant"/>
</dbReference>
<dbReference type="InterPro" id="IPR026960">
    <property type="entry name" value="RVT-Znf"/>
</dbReference>
<dbReference type="InterPro" id="IPR053151">
    <property type="entry name" value="RNase_H-like"/>
</dbReference>
<gene>
    <name evidence="3" type="ORF">G2W53_001543</name>
</gene>
<dbReference type="InterPro" id="IPR002156">
    <property type="entry name" value="RNaseH_domain"/>
</dbReference>
<dbReference type="GO" id="GO:0003676">
    <property type="term" value="F:nucleic acid binding"/>
    <property type="evidence" value="ECO:0007669"/>
    <property type="project" value="InterPro"/>
</dbReference>
<organism evidence="3 4">
    <name type="scientific">Senna tora</name>
    <dbReference type="NCBI Taxonomy" id="362788"/>
    <lineage>
        <taxon>Eukaryota</taxon>
        <taxon>Viridiplantae</taxon>
        <taxon>Streptophyta</taxon>
        <taxon>Embryophyta</taxon>
        <taxon>Tracheophyta</taxon>
        <taxon>Spermatophyta</taxon>
        <taxon>Magnoliopsida</taxon>
        <taxon>eudicotyledons</taxon>
        <taxon>Gunneridae</taxon>
        <taxon>Pentapetalae</taxon>
        <taxon>rosids</taxon>
        <taxon>fabids</taxon>
        <taxon>Fabales</taxon>
        <taxon>Fabaceae</taxon>
        <taxon>Caesalpinioideae</taxon>
        <taxon>Cassia clade</taxon>
        <taxon>Senna</taxon>
    </lineage>
</organism>
<dbReference type="Gene3D" id="3.30.420.10">
    <property type="entry name" value="Ribonuclease H-like superfamily/Ribonuclease H"/>
    <property type="match status" value="1"/>
</dbReference>
<dbReference type="OrthoDB" id="1436613at2759"/>
<dbReference type="PANTHER" id="PTHR47723:SF19">
    <property type="entry name" value="POLYNUCLEOTIDYL TRANSFERASE, RIBONUCLEASE H-LIKE SUPERFAMILY PROTEIN"/>
    <property type="match status" value="1"/>
</dbReference>
<dbReference type="AlphaFoldDB" id="A0A834XHD9"/>
<dbReference type="SUPFAM" id="SSF53098">
    <property type="entry name" value="Ribonuclease H-like"/>
    <property type="match status" value="1"/>
</dbReference>
<accession>A0A834XHD9</accession>
<dbReference type="InterPro" id="IPR036397">
    <property type="entry name" value="RNaseH_sf"/>
</dbReference>
<dbReference type="EMBL" id="JAAIUW010000001">
    <property type="protein sequence ID" value="KAF7844638.1"/>
    <property type="molecule type" value="Genomic_DNA"/>
</dbReference>